<feature type="repeat" description="TPR" evidence="1">
    <location>
        <begin position="356"/>
        <end position="389"/>
    </location>
</feature>
<dbReference type="InterPro" id="IPR019734">
    <property type="entry name" value="TPR_rpt"/>
</dbReference>
<protein>
    <recommendedName>
        <fullName evidence="5">Tetratricopeptide repeat protein</fullName>
    </recommendedName>
</protein>
<feature type="region of interest" description="Disordered" evidence="2">
    <location>
        <begin position="1"/>
        <end position="39"/>
    </location>
</feature>
<feature type="compositionally biased region" description="Basic and acidic residues" evidence="2">
    <location>
        <begin position="18"/>
        <end position="39"/>
    </location>
</feature>
<dbReference type="InterPro" id="IPR011990">
    <property type="entry name" value="TPR-like_helical_dom_sf"/>
</dbReference>
<dbReference type="RefSeq" id="WP_210596484.1">
    <property type="nucleotide sequence ID" value="NZ_JAGKSQ010000002.1"/>
</dbReference>
<reference evidence="3" key="1">
    <citation type="submission" date="2021-03" db="EMBL/GenBank/DDBJ databases">
        <title>Bacillus suaedae sp. nov., isolated from Suaeda aralocaspica.</title>
        <authorList>
            <person name="Lei R.F.R."/>
        </authorList>
    </citation>
    <scope>NUCLEOTIDE SEQUENCE</scope>
    <source>
        <strain evidence="3">YZJH907-2</strain>
    </source>
</reference>
<evidence type="ECO:0000256" key="1">
    <source>
        <dbReference type="PROSITE-ProRule" id="PRU00339"/>
    </source>
</evidence>
<sequence>MNRKLLQKNKTLLRPKKSKEIKQAPESKRKLNGGEKESSRVQAINFHQDGIKGEKAAVNKAIQLLKELVKKHPNDQEIKAYLGSATALLGRDATSVTDKMKYASEGLKLLDSVIEKDSSLIVARFLRGNVSYRLPELYFQRTSTAIEDFSFLVEAYEKDEKVLSDAEYEEVLKNLIEAMKRLNQQEKISPIVEKLKKLKGNGKPAGLNKSIVEGDEDVSSDLAGEGMTEEAWEMYEKALYGGVAQVKHANEFFDTFVLTNTAPEVQMYALDVQSMKGRDSLNTYEMFGAAIKAMKAMDELILNNPTSCELRLIRARHSLRLPEIFFRRAATALKDFEFVVDQVKRKKYSIEKEKYHQLLYDLGIAYEKLDMVKEALKTWDSILREKPRSALREQIKEKQKILSYQKETRTLLIAKKDQYYKAAKEIHKMGALGNKDAAEKSLVLWQKAVEDFPECEIANSYYAASLALKGKYASEPQEMFKETIQALKLLKESIKSDNPELLFLRGLIYDALPEGFFHTTDKAIKDLQSVRSSYETGTEHSGITKDDYLLVLYRLGFLYERMSLLDQANRTRKKLIEEDTDLRYQNKLASQGVEIG</sequence>
<accession>A0A940WUC7</accession>
<evidence type="ECO:0000256" key="2">
    <source>
        <dbReference type="SAM" id="MobiDB-lite"/>
    </source>
</evidence>
<evidence type="ECO:0000313" key="3">
    <source>
        <dbReference type="EMBL" id="MBP3950807.1"/>
    </source>
</evidence>
<keyword evidence="4" id="KW-1185">Reference proteome</keyword>
<dbReference type="AlphaFoldDB" id="A0A940WUC7"/>
<comment type="caution">
    <text evidence="3">The sequence shown here is derived from an EMBL/GenBank/DDBJ whole genome shotgun (WGS) entry which is preliminary data.</text>
</comment>
<evidence type="ECO:0008006" key="5">
    <source>
        <dbReference type="Google" id="ProtNLM"/>
    </source>
</evidence>
<name>A0A940WUC7_9BACI</name>
<dbReference type="PROSITE" id="PS50005">
    <property type="entry name" value="TPR"/>
    <property type="match status" value="1"/>
</dbReference>
<keyword evidence="1" id="KW-0802">TPR repeat</keyword>
<dbReference type="Gene3D" id="1.25.40.10">
    <property type="entry name" value="Tetratricopeptide repeat domain"/>
    <property type="match status" value="3"/>
</dbReference>
<dbReference type="SUPFAM" id="SSF81901">
    <property type="entry name" value="HCP-like"/>
    <property type="match status" value="1"/>
</dbReference>
<dbReference type="EMBL" id="JAGKSQ010000002">
    <property type="protein sequence ID" value="MBP3950807.1"/>
    <property type="molecule type" value="Genomic_DNA"/>
</dbReference>
<feature type="compositionally biased region" description="Basic residues" evidence="2">
    <location>
        <begin position="1"/>
        <end position="17"/>
    </location>
</feature>
<organism evidence="3 4">
    <name type="scientific">Halalkalibacter suaedae</name>
    <dbReference type="NCBI Taxonomy" id="2822140"/>
    <lineage>
        <taxon>Bacteria</taxon>
        <taxon>Bacillati</taxon>
        <taxon>Bacillota</taxon>
        <taxon>Bacilli</taxon>
        <taxon>Bacillales</taxon>
        <taxon>Bacillaceae</taxon>
        <taxon>Halalkalibacter</taxon>
    </lineage>
</organism>
<proteinExistence type="predicted"/>
<dbReference type="Proteomes" id="UP000678228">
    <property type="component" value="Unassembled WGS sequence"/>
</dbReference>
<evidence type="ECO:0000313" key="4">
    <source>
        <dbReference type="Proteomes" id="UP000678228"/>
    </source>
</evidence>
<dbReference type="SUPFAM" id="SSF48452">
    <property type="entry name" value="TPR-like"/>
    <property type="match status" value="2"/>
</dbReference>
<gene>
    <name evidence="3" type="ORF">J7W16_06635</name>
</gene>